<dbReference type="PANTHER" id="PTHR11014">
    <property type="entry name" value="PEPTIDASE M20 FAMILY MEMBER"/>
    <property type="match status" value="1"/>
</dbReference>
<sequence>MAKCMLVVMMLMHVTMLLGAARIRDTLQGTVILIFQPADERDTGAKDMIKEGVLENVEAIFVSMSTTPIASSLSLRVPTIIKILSKHMDLPKMAIINELANDLQELVDWEYKSKVDGKMHACGHDAHACHNAPWCCKNSRHVTAENEEVARLETIRESVGGRGEFGEGHYGIRGGSVVEESGGGGGGGRDSGDSRGGGGIGGD</sequence>
<feature type="signal peptide" evidence="2">
    <location>
        <begin position="1"/>
        <end position="20"/>
    </location>
</feature>
<protein>
    <submittedName>
        <fullName evidence="3">Uncharacterized protein</fullName>
    </submittedName>
</protein>
<dbReference type="InterPro" id="IPR017439">
    <property type="entry name" value="Amidohydrolase"/>
</dbReference>
<reference evidence="3" key="2">
    <citation type="submission" date="2023-06" db="EMBL/GenBank/DDBJ databases">
        <authorList>
            <person name="Swenson N.G."/>
            <person name="Wegrzyn J.L."/>
            <person name="Mcevoy S.L."/>
        </authorList>
    </citation>
    <scope>NUCLEOTIDE SEQUENCE</scope>
    <source>
        <strain evidence="3">NS2018</strain>
        <tissue evidence="3">Leaf</tissue>
    </source>
</reference>
<comment type="caution">
    <text evidence="3">The sequence shown here is derived from an EMBL/GenBank/DDBJ whole genome shotgun (WGS) entry which is preliminary data.</text>
</comment>
<evidence type="ECO:0000313" key="4">
    <source>
        <dbReference type="Proteomes" id="UP001168877"/>
    </source>
</evidence>
<keyword evidence="4" id="KW-1185">Reference proteome</keyword>
<dbReference type="GO" id="GO:0005783">
    <property type="term" value="C:endoplasmic reticulum"/>
    <property type="evidence" value="ECO:0007669"/>
    <property type="project" value="TreeGrafter"/>
</dbReference>
<reference evidence="3" key="1">
    <citation type="journal article" date="2022" name="Plant J.">
        <title>Strategies of tolerance reflected in two North American maple genomes.</title>
        <authorList>
            <person name="McEvoy S.L."/>
            <person name="Sezen U.U."/>
            <person name="Trouern-Trend A."/>
            <person name="McMahon S.M."/>
            <person name="Schaberg P.G."/>
            <person name="Yang J."/>
            <person name="Wegrzyn J.L."/>
            <person name="Swenson N.G."/>
        </authorList>
    </citation>
    <scope>NUCLEOTIDE SEQUENCE</scope>
    <source>
        <strain evidence="3">NS2018</strain>
    </source>
</reference>
<dbReference type="GO" id="GO:0010179">
    <property type="term" value="F:IAA-Ala conjugate hydrolase activity"/>
    <property type="evidence" value="ECO:0007669"/>
    <property type="project" value="TreeGrafter"/>
</dbReference>
<evidence type="ECO:0000256" key="2">
    <source>
        <dbReference type="SAM" id="SignalP"/>
    </source>
</evidence>
<evidence type="ECO:0000256" key="1">
    <source>
        <dbReference type="SAM" id="MobiDB-lite"/>
    </source>
</evidence>
<dbReference type="AlphaFoldDB" id="A0AA39VE51"/>
<dbReference type="Gene3D" id="3.40.630.10">
    <property type="entry name" value="Zn peptidases"/>
    <property type="match status" value="2"/>
</dbReference>
<feature type="region of interest" description="Disordered" evidence="1">
    <location>
        <begin position="170"/>
        <end position="203"/>
    </location>
</feature>
<organism evidence="3 4">
    <name type="scientific">Acer saccharum</name>
    <name type="common">Sugar maple</name>
    <dbReference type="NCBI Taxonomy" id="4024"/>
    <lineage>
        <taxon>Eukaryota</taxon>
        <taxon>Viridiplantae</taxon>
        <taxon>Streptophyta</taxon>
        <taxon>Embryophyta</taxon>
        <taxon>Tracheophyta</taxon>
        <taxon>Spermatophyta</taxon>
        <taxon>Magnoliopsida</taxon>
        <taxon>eudicotyledons</taxon>
        <taxon>Gunneridae</taxon>
        <taxon>Pentapetalae</taxon>
        <taxon>rosids</taxon>
        <taxon>malvids</taxon>
        <taxon>Sapindales</taxon>
        <taxon>Sapindaceae</taxon>
        <taxon>Hippocastanoideae</taxon>
        <taxon>Acereae</taxon>
        <taxon>Acer</taxon>
    </lineage>
</organism>
<evidence type="ECO:0000313" key="3">
    <source>
        <dbReference type="EMBL" id="KAK0574648.1"/>
    </source>
</evidence>
<dbReference type="GO" id="GO:0009850">
    <property type="term" value="P:auxin metabolic process"/>
    <property type="evidence" value="ECO:0007669"/>
    <property type="project" value="TreeGrafter"/>
</dbReference>
<dbReference type="SUPFAM" id="SSF53187">
    <property type="entry name" value="Zn-dependent exopeptidases"/>
    <property type="match status" value="2"/>
</dbReference>
<dbReference type="Pfam" id="PF01546">
    <property type="entry name" value="Peptidase_M20"/>
    <property type="match status" value="1"/>
</dbReference>
<feature type="compositionally biased region" description="Gly residues" evidence="1">
    <location>
        <begin position="181"/>
        <end position="203"/>
    </location>
</feature>
<dbReference type="PANTHER" id="PTHR11014:SF147">
    <property type="entry name" value="PEPTIDASE M20 DIMERISATION DOMAIN-CONTAINING PROTEIN"/>
    <property type="match status" value="1"/>
</dbReference>
<dbReference type="InterPro" id="IPR002933">
    <property type="entry name" value="Peptidase_M20"/>
</dbReference>
<accession>A0AA39VE51</accession>
<dbReference type="EMBL" id="JAUESC010000387">
    <property type="protein sequence ID" value="KAK0574648.1"/>
    <property type="molecule type" value="Genomic_DNA"/>
</dbReference>
<keyword evidence="2" id="KW-0732">Signal</keyword>
<feature type="chain" id="PRO_5041277658" evidence="2">
    <location>
        <begin position="21"/>
        <end position="203"/>
    </location>
</feature>
<gene>
    <name evidence="3" type="ORF">LWI29_026675</name>
</gene>
<dbReference type="Proteomes" id="UP001168877">
    <property type="component" value="Unassembled WGS sequence"/>
</dbReference>
<name>A0AA39VE51_ACESA</name>
<proteinExistence type="predicted"/>